<proteinExistence type="predicted"/>
<organism evidence="1 2">
    <name type="scientific">Citrus sinensis</name>
    <name type="common">Sweet orange</name>
    <name type="synonym">Citrus aurantium var. sinensis</name>
    <dbReference type="NCBI Taxonomy" id="2711"/>
    <lineage>
        <taxon>Eukaryota</taxon>
        <taxon>Viridiplantae</taxon>
        <taxon>Streptophyta</taxon>
        <taxon>Embryophyta</taxon>
        <taxon>Tracheophyta</taxon>
        <taxon>Spermatophyta</taxon>
        <taxon>Magnoliopsida</taxon>
        <taxon>eudicotyledons</taxon>
        <taxon>Gunneridae</taxon>
        <taxon>Pentapetalae</taxon>
        <taxon>rosids</taxon>
        <taxon>malvids</taxon>
        <taxon>Sapindales</taxon>
        <taxon>Rutaceae</taxon>
        <taxon>Aurantioideae</taxon>
        <taxon>Citrus</taxon>
    </lineage>
</organism>
<evidence type="ECO:0000313" key="1">
    <source>
        <dbReference type="EMBL" id="KDO36367.1"/>
    </source>
</evidence>
<gene>
    <name evidence="1" type="ORF">CISIN_1g030964mg</name>
</gene>
<name>A0A067DBH0_CITSI</name>
<protein>
    <submittedName>
        <fullName evidence="1">Uncharacterized protein</fullName>
    </submittedName>
</protein>
<sequence length="168" mass="18949">MDVRDASGQRSLKLRWLRPDYSLSSGLCHGRCACMAGHQNLNKKYLFCGPEGRSHGSCPGSPLLSVVLVCVGVILRFCCLLLELTLSIHWICILNQPQLKITMLINQSTCSSRKEGKIVHPCPTIRNKEKTDCEQARGFIGVQMFYIKLRNYCRCLLSKSVSYEQIPK</sequence>
<dbReference type="AlphaFoldDB" id="A0A067DBH0"/>
<dbReference type="Proteomes" id="UP000027120">
    <property type="component" value="Unassembled WGS sequence"/>
</dbReference>
<dbReference type="EMBL" id="KK794717">
    <property type="protein sequence ID" value="KDO36367.1"/>
    <property type="molecule type" value="Genomic_DNA"/>
</dbReference>
<evidence type="ECO:0000313" key="2">
    <source>
        <dbReference type="Proteomes" id="UP000027120"/>
    </source>
</evidence>
<accession>A0A067DBH0</accession>
<keyword evidence="2" id="KW-1185">Reference proteome</keyword>
<reference evidence="1 2" key="1">
    <citation type="submission" date="2014-04" db="EMBL/GenBank/DDBJ databases">
        <authorList>
            <consortium name="International Citrus Genome Consortium"/>
            <person name="Gmitter F."/>
            <person name="Chen C."/>
            <person name="Farmerie W."/>
            <person name="Harkins T."/>
            <person name="Desany B."/>
            <person name="Mohiuddin M."/>
            <person name="Kodira C."/>
            <person name="Borodovsky M."/>
            <person name="Lomsadze A."/>
            <person name="Burns P."/>
            <person name="Jenkins J."/>
            <person name="Prochnik S."/>
            <person name="Shu S."/>
            <person name="Chapman J."/>
            <person name="Pitluck S."/>
            <person name="Schmutz J."/>
            <person name="Rokhsar D."/>
        </authorList>
    </citation>
    <scope>NUCLEOTIDE SEQUENCE</scope>
</reference>